<proteinExistence type="predicted"/>
<accession>A0ABD2CLX9</accession>
<keyword evidence="2" id="KW-1185">Reference proteome</keyword>
<name>A0ABD2CLX9_VESMC</name>
<gene>
    <name evidence="1" type="ORF">V1477_005762</name>
</gene>
<sequence length="75" mass="8634">MDQRDLSGIIKIIRKKQKMISRVETIMRMEVIVLSKCLLGLMRGKQMKKYLSHFQDTRGIIGTHAHSVAQSSHLL</sequence>
<evidence type="ECO:0000313" key="2">
    <source>
        <dbReference type="Proteomes" id="UP001607303"/>
    </source>
</evidence>
<reference evidence="1 2" key="1">
    <citation type="journal article" date="2024" name="Ann. Entomol. Soc. Am.">
        <title>Genomic analyses of the southern and eastern yellowjacket wasps (Hymenoptera: Vespidae) reveal evolutionary signatures of social life.</title>
        <authorList>
            <person name="Catto M.A."/>
            <person name="Caine P.B."/>
            <person name="Orr S.E."/>
            <person name="Hunt B.G."/>
            <person name="Goodisman M.A.D."/>
        </authorList>
    </citation>
    <scope>NUCLEOTIDE SEQUENCE [LARGE SCALE GENOMIC DNA]</scope>
    <source>
        <strain evidence="1">232</strain>
        <tissue evidence="1">Head and thorax</tissue>
    </source>
</reference>
<dbReference type="EMBL" id="JAYRBN010000038">
    <property type="protein sequence ID" value="KAL2746105.1"/>
    <property type="molecule type" value="Genomic_DNA"/>
</dbReference>
<dbReference type="AlphaFoldDB" id="A0ABD2CLX9"/>
<dbReference type="Proteomes" id="UP001607303">
    <property type="component" value="Unassembled WGS sequence"/>
</dbReference>
<organism evidence="1 2">
    <name type="scientific">Vespula maculifrons</name>
    <name type="common">Eastern yellow jacket</name>
    <name type="synonym">Wasp</name>
    <dbReference type="NCBI Taxonomy" id="7453"/>
    <lineage>
        <taxon>Eukaryota</taxon>
        <taxon>Metazoa</taxon>
        <taxon>Ecdysozoa</taxon>
        <taxon>Arthropoda</taxon>
        <taxon>Hexapoda</taxon>
        <taxon>Insecta</taxon>
        <taxon>Pterygota</taxon>
        <taxon>Neoptera</taxon>
        <taxon>Endopterygota</taxon>
        <taxon>Hymenoptera</taxon>
        <taxon>Apocrita</taxon>
        <taxon>Aculeata</taxon>
        <taxon>Vespoidea</taxon>
        <taxon>Vespidae</taxon>
        <taxon>Vespinae</taxon>
        <taxon>Vespula</taxon>
    </lineage>
</organism>
<comment type="caution">
    <text evidence="1">The sequence shown here is derived from an EMBL/GenBank/DDBJ whole genome shotgun (WGS) entry which is preliminary data.</text>
</comment>
<protein>
    <submittedName>
        <fullName evidence="1">Uncharacterized protein</fullName>
    </submittedName>
</protein>
<evidence type="ECO:0000313" key="1">
    <source>
        <dbReference type="EMBL" id="KAL2746105.1"/>
    </source>
</evidence>